<dbReference type="PANTHER" id="PTHR35008:SF8">
    <property type="entry name" value="ALCOHOL DEHYDROGENASE CYTOCHROME C SUBUNIT"/>
    <property type="match status" value="1"/>
</dbReference>
<feature type="signal peptide" evidence="5">
    <location>
        <begin position="1"/>
        <end position="27"/>
    </location>
</feature>
<reference evidence="7 8" key="1">
    <citation type="submission" date="2015-10" db="EMBL/GenBank/DDBJ databases">
        <title>Metagenome-Assembled Genomes uncover a global brackish microbiome.</title>
        <authorList>
            <person name="Hugerth L.W."/>
            <person name="Larsson J."/>
            <person name="Alneberg J."/>
            <person name="Lindh M.V."/>
            <person name="Legrand C."/>
            <person name="Pinhassi J."/>
            <person name="Andersson A.F."/>
        </authorList>
    </citation>
    <scope>NUCLEOTIDE SEQUENCE [LARGE SCALE GENOMIC DNA]</scope>
    <source>
        <strain evidence="7">BACL4 MAG-120920-bin41</strain>
    </source>
</reference>
<proteinExistence type="predicted"/>
<organism evidence="7 8">
    <name type="scientific">OM182 bacterium BACL3 MAG-120920-bin41</name>
    <dbReference type="NCBI Taxonomy" id="1655580"/>
    <lineage>
        <taxon>Bacteria</taxon>
        <taxon>Pseudomonadati</taxon>
        <taxon>Pseudomonadota</taxon>
        <taxon>Gammaproteobacteria</taxon>
        <taxon>OMG group</taxon>
        <taxon>OM182 clade</taxon>
    </lineage>
</organism>
<sequence>MSMFKTTCVSAPLLALGLALASPLAMSQETLESPQLGRKITPSELIELDLIASNESTLPAGSGTAFQGREIYAAQCASCHGSDGSGGPANQKLVGGNIKSTEDPVRTVGSYWPHASTLFDYVRRAMPANAPKSLSDTEVYQVVAYVLFMNGLIDQYKIINADTLLSLKMPNAGGFIDMSASH</sequence>
<dbReference type="GO" id="GO:0046872">
    <property type="term" value="F:metal ion binding"/>
    <property type="evidence" value="ECO:0007669"/>
    <property type="project" value="UniProtKB-KW"/>
</dbReference>
<feature type="domain" description="Cytochrome c" evidence="6">
    <location>
        <begin position="63"/>
        <end position="150"/>
    </location>
</feature>
<evidence type="ECO:0000256" key="1">
    <source>
        <dbReference type="ARBA" id="ARBA00022617"/>
    </source>
</evidence>
<dbReference type="PROSITE" id="PS51007">
    <property type="entry name" value="CYTC"/>
    <property type="match status" value="1"/>
</dbReference>
<dbReference type="AlphaFoldDB" id="A0A0R2T035"/>
<feature type="chain" id="PRO_5006424188" description="Cytochrome c domain-containing protein" evidence="5">
    <location>
        <begin position="28"/>
        <end position="182"/>
    </location>
</feature>
<evidence type="ECO:0000256" key="5">
    <source>
        <dbReference type="SAM" id="SignalP"/>
    </source>
</evidence>
<name>A0A0R2T035_9GAMM</name>
<evidence type="ECO:0000313" key="7">
    <source>
        <dbReference type="EMBL" id="KRO77962.1"/>
    </source>
</evidence>
<dbReference type="InterPro" id="IPR051459">
    <property type="entry name" value="Cytochrome_c-type_DH"/>
</dbReference>
<evidence type="ECO:0000256" key="2">
    <source>
        <dbReference type="ARBA" id="ARBA00022723"/>
    </source>
</evidence>
<dbReference type="EMBL" id="LIBE01000583">
    <property type="protein sequence ID" value="KRO77962.1"/>
    <property type="molecule type" value="Genomic_DNA"/>
</dbReference>
<keyword evidence="3 4" id="KW-0408">Iron</keyword>
<dbReference type="Proteomes" id="UP000051547">
    <property type="component" value="Unassembled WGS sequence"/>
</dbReference>
<comment type="caution">
    <text evidence="7">The sequence shown here is derived from an EMBL/GenBank/DDBJ whole genome shotgun (WGS) entry which is preliminary data.</text>
</comment>
<evidence type="ECO:0000256" key="4">
    <source>
        <dbReference type="PROSITE-ProRule" id="PRU00433"/>
    </source>
</evidence>
<dbReference type="Gene3D" id="1.10.760.10">
    <property type="entry name" value="Cytochrome c-like domain"/>
    <property type="match status" value="1"/>
</dbReference>
<evidence type="ECO:0000313" key="8">
    <source>
        <dbReference type="Proteomes" id="UP000051547"/>
    </source>
</evidence>
<evidence type="ECO:0000256" key="3">
    <source>
        <dbReference type="ARBA" id="ARBA00023004"/>
    </source>
</evidence>
<dbReference type="GO" id="GO:0009055">
    <property type="term" value="F:electron transfer activity"/>
    <property type="evidence" value="ECO:0007669"/>
    <property type="project" value="InterPro"/>
</dbReference>
<protein>
    <recommendedName>
        <fullName evidence="6">Cytochrome c domain-containing protein</fullName>
    </recommendedName>
</protein>
<evidence type="ECO:0000259" key="6">
    <source>
        <dbReference type="PROSITE" id="PS51007"/>
    </source>
</evidence>
<dbReference type="InterPro" id="IPR036909">
    <property type="entry name" value="Cyt_c-like_dom_sf"/>
</dbReference>
<dbReference type="SUPFAM" id="SSF46626">
    <property type="entry name" value="Cytochrome c"/>
    <property type="match status" value="1"/>
</dbReference>
<dbReference type="Pfam" id="PF13442">
    <property type="entry name" value="Cytochrome_CBB3"/>
    <property type="match status" value="1"/>
</dbReference>
<keyword evidence="1 4" id="KW-0349">Heme</keyword>
<accession>A0A0R2T035</accession>
<keyword evidence="2 4" id="KW-0479">Metal-binding</keyword>
<keyword evidence="5" id="KW-0732">Signal</keyword>
<dbReference type="GO" id="GO:0020037">
    <property type="term" value="F:heme binding"/>
    <property type="evidence" value="ECO:0007669"/>
    <property type="project" value="InterPro"/>
</dbReference>
<dbReference type="InterPro" id="IPR009056">
    <property type="entry name" value="Cyt_c-like_dom"/>
</dbReference>
<gene>
    <name evidence="7" type="ORF">ABR72_04465</name>
</gene>
<dbReference type="PANTHER" id="PTHR35008">
    <property type="entry name" value="BLL4482 PROTEIN-RELATED"/>
    <property type="match status" value="1"/>
</dbReference>